<evidence type="ECO:0000256" key="7">
    <source>
        <dbReference type="PROSITE-ProRule" id="PRU01091"/>
    </source>
</evidence>
<dbReference type="RefSeq" id="WP_166588488.1">
    <property type="nucleotide sequence ID" value="NZ_WWEO01000045.1"/>
</dbReference>
<reference evidence="10" key="1">
    <citation type="submission" date="2020-01" db="EMBL/GenBank/DDBJ databases">
        <authorList>
            <person name="Seo Y.L."/>
        </authorList>
    </citation>
    <scope>NUCLEOTIDE SEQUENCE</scope>
    <source>
        <strain evidence="10">R11</strain>
    </source>
</reference>
<feature type="domain" description="OmpR/PhoB-type" evidence="9">
    <location>
        <begin position="124"/>
        <end position="224"/>
    </location>
</feature>
<dbReference type="EMBL" id="WWEO01000045">
    <property type="protein sequence ID" value="NCD72548.1"/>
    <property type="molecule type" value="Genomic_DNA"/>
</dbReference>
<dbReference type="InterPro" id="IPR039420">
    <property type="entry name" value="WalR-like"/>
</dbReference>
<reference evidence="10" key="2">
    <citation type="submission" date="2020-10" db="EMBL/GenBank/DDBJ databases">
        <title>Mucilaginibacter sp. nov., isolated from soil.</title>
        <authorList>
            <person name="Jeon C.O."/>
        </authorList>
    </citation>
    <scope>NUCLEOTIDE SEQUENCE</scope>
    <source>
        <strain evidence="10">R11</strain>
    </source>
</reference>
<dbReference type="AlphaFoldDB" id="A0A966DUN1"/>
<keyword evidence="5" id="KW-0804">Transcription</keyword>
<accession>A0A966DUN1</accession>
<evidence type="ECO:0000256" key="6">
    <source>
        <dbReference type="PROSITE-ProRule" id="PRU00169"/>
    </source>
</evidence>
<dbReference type="Pfam" id="PF00486">
    <property type="entry name" value="Trans_reg_C"/>
    <property type="match status" value="1"/>
</dbReference>
<dbReference type="GO" id="GO:0000156">
    <property type="term" value="F:phosphorelay response regulator activity"/>
    <property type="evidence" value="ECO:0007669"/>
    <property type="project" value="TreeGrafter"/>
</dbReference>
<dbReference type="InterPro" id="IPR036388">
    <property type="entry name" value="WH-like_DNA-bd_sf"/>
</dbReference>
<evidence type="ECO:0000256" key="3">
    <source>
        <dbReference type="ARBA" id="ARBA00023015"/>
    </source>
</evidence>
<dbReference type="GO" id="GO:0006355">
    <property type="term" value="P:regulation of DNA-templated transcription"/>
    <property type="evidence" value="ECO:0007669"/>
    <property type="project" value="InterPro"/>
</dbReference>
<dbReference type="SMART" id="SM00862">
    <property type="entry name" value="Trans_reg_C"/>
    <property type="match status" value="1"/>
</dbReference>
<comment type="caution">
    <text evidence="10">The sequence shown here is derived from an EMBL/GenBank/DDBJ whole genome shotgun (WGS) entry which is preliminary data.</text>
</comment>
<dbReference type="Proteomes" id="UP000638732">
    <property type="component" value="Unassembled WGS sequence"/>
</dbReference>
<dbReference type="PANTHER" id="PTHR48111:SF22">
    <property type="entry name" value="REGULATOR OF RPOS"/>
    <property type="match status" value="1"/>
</dbReference>
<feature type="modified residue" description="4-aspartylphosphate" evidence="6">
    <location>
        <position position="51"/>
    </location>
</feature>
<keyword evidence="11" id="KW-1185">Reference proteome</keyword>
<evidence type="ECO:0000256" key="2">
    <source>
        <dbReference type="ARBA" id="ARBA00023012"/>
    </source>
</evidence>
<sequence length="225" mass="25422">MKILIIEDEQSLRDNIVSYLNEDGNICESCDDLAGAISKLASYTYDCVLLDIGLPDGEGFAVLNFLKKQMKEESVLIISARNSLDDKVKGLNTGADDYLTKPFHLAELKARVDAIFRRKAANSNNRLVFNEIVIDLLGRGVEINNEPIVLTRKEYDMLLYFIANKGKVISKNAIAEHLWGDEMDMHDNFDFLYTHIKNLRKKLLDASANDYLKSVYGIGYKFSAV</sequence>
<dbReference type="Gene3D" id="6.10.250.690">
    <property type="match status" value="1"/>
</dbReference>
<evidence type="ECO:0000256" key="4">
    <source>
        <dbReference type="ARBA" id="ARBA00023125"/>
    </source>
</evidence>
<evidence type="ECO:0000256" key="1">
    <source>
        <dbReference type="ARBA" id="ARBA00022553"/>
    </source>
</evidence>
<dbReference type="InterPro" id="IPR011006">
    <property type="entry name" value="CheY-like_superfamily"/>
</dbReference>
<feature type="domain" description="Response regulatory" evidence="8">
    <location>
        <begin position="2"/>
        <end position="116"/>
    </location>
</feature>
<proteinExistence type="predicted"/>
<dbReference type="PANTHER" id="PTHR48111">
    <property type="entry name" value="REGULATOR OF RPOS"/>
    <property type="match status" value="1"/>
</dbReference>
<dbReference type="GO" id="GO:0000976">
    <property type="term" value="F:transcription cis-regulatory region binding"/>
    <property type="evidence" value="ECO:0007669"/>
    <property type="project" value="TreeGrafter"/>
</dbReference>
<keyword evidence="2" id="KW-0902">Two-component regulatory system</keyword>
<organism evidence="10 11">
    <name type="scientific">Mucilaginibacter agri</name>
    <dbReference type="NCBI Taxonomy" id="2695265"/>
    <lineage>
        <taxon>Bacteria</taxon>
        <taxon>Pseudomonadati</taxon>
        <taxon>Bacteroidota</taxon>
        <taxon>Sphingobacteriia</taxon>
        <taxon>Sphingobacteriales</taxon>
        <taxon>Sphingobacteriaceae</taxon>
        <taxon>Mucilaginibacter</taxon>
    </lineage>
</organism>
<dbReference type="Gene3D" id="3.40.50.2300">
    <property type="match status" value="1"/>
</dbReference>
<dbReference type="InterPro" id="IPR001789">
    <property type="entry name" value="Sig_transdc_resp-reg_receiver"/>
</dbReference>
<dbReference type="GO" id="GO:0005829">
    <property type="term" value="C:cytosol"/>
    <property type="evidence" value="ECO:0007669"/>
    <property type="project" value="TreeGrafter"/>
</dbReference>
<keyword evidence="1 6" id="KW-0597">Phosphoprotein</keyword>
<protein>
    <submittedName>
        <fullName evidence="10">Response regulator</fullName>
    </submittedName>
</protein>
<evidence type="ECO:0000259" key="8">
    <source>
        <dbReference type="PROSITE" id="PS50110"/>
    </source>
</evidence>
<dbReference type="GO" id="GO:0032993">
    <property type="term" value="C:protein-DNA complex"/>
    <property type="evidence" value="ECO:0007669"/>
    <property type="project" value="TreeGrafter"/>
</dbReference>
<dbReference type="Gene3D" id="1.10.10.10">
    <property type="entry name" value="Winged helix-like DNA-binding domain superfamily/Winged helix DNA-binding domain"/>
    <property type="match status" value="1"/>
</dbReference>
<dbReference type="PROSITE" id="PS51755">
    <property type="entry name" value="OMPR_PHOB"/>
    <property type="match status" value="1"/>
</dbReference>
<evidence type="ECO:0000313" key="10">
    <source>
        <dbReference type="EMBL" id="NCD72548.1"/>
    </source>
</evidence>
<dbReference type="InterPro" id="IPR001867">
    <property type="entry name" value="OmpR/PhoB-type_DNA-bd"/>
</dbReference>
<dbReference type="PROSITE" id="PS50110">
    <property type="entry name" value="RESPONSE_REGULATORY"/>
    <property type="match status" value="1"/>
</dbReference>
<name>A0A966DUN1_9SPHI</name>
<keyword evidence="3" id="KW-0805">Transcription regulation</keyword>
<evidence type="ECO:0000313" key="11">
    <source>
        <dbReference type="Proteomes" id="UP000638732"/>
    </source>
</evidence>
<evidence type="ECO:0000259" key="9">
    <source>
        <dbReference type="PROSITE" id="PS51755"/>
    </source>
</evidence>
<dbReference type="SUPFAM" id="SSF52172">
    <property type="entry name" value="CheY-like"/>
    <property type="match status" value="1"/>
</dbReference>
<dbReference type="CDD" id="cd00383">
    <property type="entry name" value="trans_reg_C"/>
    <property type="match status" value="1"/>
</dbReference>
<gene>
    <name evidence="10" type="ORF">GSY63_24500</name>
</gene>
<dbReference type="Pfam" id="PF00072">
    <property type="entry name" value="Response_reg"/>
    <property type="match status" value="1"/>
</dbReference>
<dbReference type="SMART" id="SM00448">
    <property type="entry name" value="REC"/>
    <property type="match status" value="1"/>
</dbReference>
<keyword evidence="4 7" id="KW-0238">DNA-binding</keyword>
<evidence type="ECO:0000256" key="5">
    <source>
        <dbReference type="ARBA" id="ARBA00023163"/>
    </source>
</evidence>
<feature type="DNA-binding region" description="OmpR/PhoB-type" evidence="7">
    <location>
        <begin position="124"/>
        <end position="224"/>
    </location>
</feature>